<dbReference type="HOGENOM" id="CLU_3342922_0_0_7"/>
<accession>Q6AIB7</accession>
<reference evidence="1 2" key="1">
    <citation type="journal article" date="2004" name="Environ. Microbiol.">
        <title>The genome of Desulfotalea psychrophila, a sulfate-reducing bacterium from permanently cold Arctic sediments.</title>
        <authorList>
            <person name="Rabus R."/>
            <person name="Ruepp A."/>
            <person name="Frickey T."/>
            <person name="Rattei T."/>
            <person name="Fartmann B."/>
            <person name="Stark M."/>
            <person name="Bauer M."/>
            <person name="Zibat A."/>
            <person name="Lombardot T."/>
            <person name="Becker I."/>
            <person name="Amann J."/>
            <person name="Gellner K."/>
            <person name="Teeling H."/>
            <person name="Leuschner W.D."/>
            <person name="Gloeckner F.-O."/>
            <person name="Lupas A.N."/>
            <person name="Amann R."/>
            <person name="Klenk H.-P."/>
        </authorList>
    </citation>
    <scope>NUCLEOTIDE SEQUENCE [LARGE SCALE GENOMIC DNA]</scope>
    <source>
        <strain evidence="2">DSM 12343 / LSv54</strain>
        <plasmid evidence="2">large</plasmid>
    </source>
</reference>
<dbReference type="STRING" id="177439.DPPB66"/>
<evidence type="ECO:0000313" key="2">
    <source>
        <dbReference type="Proteomes" id="UP000000602"/>
    </source>
</evidence>
<geneLocation type="plasmid" evidence="2">
    <name>large</name>
</geneLocation>
<name>Q6AIB7_DESPS</name>
<evidence type="ECO:0000313" key="1">
    <source>
        <dbReference type="EMBL" id="CAG37930.1"/>
    </source>
</evidence>
<organism evidence="1 2">
    <name type="scientific">Desulfotalea psychrophila (strain LSv54 / DSM 12343)</name>
    <dbReference type="NCBI Taxonomy" id="177439"/>
    <lineage>
        <taxon>Bacteria</taxon>
        <taxon>Pseudomonadati</taxon>
        <taxon>Thermodesulfobacteriota</taxon>
        <taxon>Desulfobulbia</taxon>
        <taxon>Desulfobulbales</taxon>
        <taxon>Desulfocapsaceae</taxon>
        <taxon>Desulfotalea</taxon>
    </lineage>
</organism>
<gene>
    <name evidence="1" type="ordered locus">DPPB66</name>
</gene>
<dbReference type="KEGG" id="dps:DPPB66"/>
<proteinExistence type="predicted"/>
<keyword evidence="2" id="KW-1185">Reference proteome</keyword>
<sequence>MPRLSAISLIVLTGSKLKRIVLRLKSASYFLCFCITM</sequence>
<dbReference type="Proteomes" id="UP000000602">
    <property type="component" value="Plasmid large"/>
</dbReference>
<protein>
    <submittedName>
        <fullName evidence="1">Related to transposase (Partial length)</fullName>
    </submittedName>
</protein>
<dbReference type="AlphaFoldDB" id="Q6AIB7"/>
<dbReference type="EMBL" id="CR522871">
    <property type="protein sequence ID" value="CAG37930.1"/>
    <property type="molecule type" value="Genomic_DNA"/>
</dbReference>